<dbReference type="Proteomes" id="UP000182569">
    <property type="component" value="Chromosome"/>
</dbReference>
<organism evidence="5 6">
    <name type="scientific">Clostridium estertheticum subsp. estertheticum</name>
    <dbReference type="NCBI Taxonomy" id="1552"/>
    <lineage>
        <taxon>Bacteria</taxon>
        <taxon>Bacillati</taxon>
        <taxon>Bacillota</taxon>
        <taxon>Clostridia</taxon>
        <taxon>Eubacteriales</taxon>
        <taxon>Clostridiaceae</taxon>
        <taxon>Clostridium</taxon>
    </lineage>
</organism>
<dbReference type="Gene3D" id="3.40.640.10">
    <property type="entry name" value="Type I PLP-dependent aspartate aminotransferase-like (Major domain)"/>
    <property type="match status" value="1"/>
</dbReference>
<accession>A0A1J0GI27</accession>
<dbReference type="InterPro" id="IPR015424">
    <property type="entry name" value="PyrdxlP-dep_Trfase"/>
</dbReference>
<dbReference type="SUPFAM" id="SSF53383">
    <property type="entry name" value="PLP-dependent transferases"/>
    <property type="match status" value="1"/>
</dbReference>
<comment type="cofactor">
    <cofactor evidence="1">
        <name>pyridoxal 5'-phosphate</name>
        <dbReference type="ChEBI" id="CHEBI:597326"/>
    </cofactor>
</comment>
<dbReference type="STRING" id="1552.A7L45_13310"/>
<dbReference type="Pfam" id="PF00155">
    <property type="entry name" value="Aminotran_1_2"/>
    <property type="match status" value="1"/>
</dbReference>
<dbReference type="InterPro" id="IPR004839">
    <property type="entry name" value="Aminotransferase_I/II_large"/>
</dbReference>
<evidence type="ECO:0000259" key="4">
    <source>
        <dbReference type="Pfam" id="PF00155"/>
    </source>
</evidence>
<dbReference type="EMBL" id="CP015756">
    <property type="protein sequence ID" value="APC40981.1"/>
    <property type="molecule type" value="Genomic_DNA"/>
</dbReference>
<evidence type="ECO:0000313" key="5">
    <source>
        <dbReference type="EMBL" id="APC40981.1"/>
    </source>
</evidence>
<reference evidence="6" key="1">
    <citation type="journal article" date="2016" name="Front. Microbiol.">
        <title>Complete Genome Sequence of Clostridium estertheticum DSM 8809, a Microbe Identified in Spoiled Vacuum Packed Beef.</title>
        <authorList>
            <person name="Yu Z."/>
            <person name="Gunn L."/>
            <person name="Brennan E."/>
            <person name="Reid R."/>
            <person name="Wall P.G."/>
            <person name="Gaora O.P."/>
            <person name="Hurley D."/>
            <person name="Bolton D."/>
            <person name="Fanning S."/>
        </authorList>
    </citation>
    <scope>NUCLEOTIDE SEQUENCE [LARGE SCALE GENOMIC DNA]</scope>
    <source>
        <strain evidence="6">DSM 8809</strain>
    </source>
</reference>
<dbReference type="OrthoDB" id="9802328at2"/>
<keyword evidence="2 5" id="KW-0032">Aminotransferase</keyword>
<dbReference type="KEGG" id="ceu:A7L45_13310"/>
<dbReference type="RefSeq" id="WP_071613274.1">
    <property type="nucleotide sequence ID" value="NZ_CP015756.1"/>
</dbReference>
<evidence type="ECO:0000256" key="3">
    <source>
        <dbReference type="ARBA" id="ARBA00022679"/>
    </source>
</evidence>
<dbReference type="AlphaFoldDB" id="A0A1J0GI27"/>
<dbReference type="PANTHER" id="PTHR42832:SF3">
    <property type="entry name" value="L-GLUTAMINE--4-(METHYLSULFANYL)-2-OXOBUTANOATE AMINOTRANSFERASE"/>
    <property type="match status" value="1"/>
</dbReference>
<keyword evidence="6" id="KW-1185">Reference proteome</keyword>
<dbReference type="PANTHER" id="PTHR42832">
    <property type="entry name" value="AMINO ACID AMINOTRANSFERASE"/>
    <property type="match status" value="1"/>
</dbReference>
<feature type="domain" description="Aminotransferase class I/classII large" evidence="4">
    <location>
        <begin position="30"/>
        <end position="378"/>
    </location>
</feature>
<sequence>MKINNRLSNVSEYHFKRIDDIKNKVITDRKKIIDLSIGDPDLSVNSKITDALIEALKCEKYNNYPPYDGIDELKKAVIKYYNDVYDVCLDLDEVIILIGSKEGINNIIPAVCDIGDCVIVPEPAYPVYSICSKLWGCVPYTVALTQSNGYMPRLDAIPEIIVNKCKLMFINYPNNPTGAVAGKEFYKNIINFSYNNNIVLCNDSAYNEIIKEDKEPISLMQYDVLRQNVEFGTLSKTYNMTGYRIGYAVGNAKVINALLKIKSNCDSGQFIPVQKAAVAALNLERDYVHNIRKIYDERREVAKSILIEKNIEFFDAEATFYLWCRTPKNYTTNEFCEELLINYGIVVTPGNVFGKIGYDYFRIALTKDKLILEEALKSLKKCGD</sequence>
<evidence type="ECO:0000256" key="1">
    <source>
        <dbReference type="ARBA" id="ARBA00001933"/>
    </source>
</evidence>
<protein>
    <submittedName>
        <fullName evidence="5">Aspartate aminotransferase</fullName>
    </submittedName>
</protein>
<proteinExistence type="predicted"/>
<dbReference type="GO" id="GO:0008483">
    <property type="term" value="F:transaminase activity"/>
    <property type="evidence" value="ECO:0007669"/>
    <property type="project" value="UniProtKB-KW"/>
</dbReference>
<dbReference type="GO" id="GO:0030170">
    <property type="term" value="F:pyridoxal phosphate binding"/>
    <property type="evidence" value="ECO:0007669"/>
    <property type="project" value="InterPro"/>
</dbReference>
<evidence type="ECO:0000256" key="2">
    <source>
        <dbReference type="ARBA" id="ARBA00022576"/>
    </source>
</evidence>
<gene>
    <name evidence="5" type="ORF">A7L45_13310</name>
</gene>
<name>A0A1J0GI27_9CLOT</name>
<evidence type="ECO:0000313" key="6">
    <source>
        <dbReference type="Proteomes" id="UP000182569"/>
    </source>
</evidence>
<dbReference type="CDD" id="cd00609">
    <property type="entry name" value="AAT_like"/>
    <property type="match status" value="1"/>
</dbReference>
<dbReference type="InterPro" id="IPR015422">
    <property type="entry name" value="PyrdxlP-dep_Trfase_small"/>
</dbReference>
<dbReference type="InterPro" id="IPR015421">
    <property type="entry name" value="PyrdxlP-dep_Trfase_major"/>
</dbReference>
<keyword evidence="3 5" id="KW-0808">Transferase</keyword>
<dbReference type="InterPro" id="IPR050881">
    <property type="entry name" value="LL-DAP_aminotransferase"/>
</dbReference>
<dbReference type="Gene3D" id="3.90.1150.10">
    <property type="entry name" value="Aspartate Aminotransferase, domain 1"/>
    <property type="match status" value="1"/>
</dbReference>